<dbReference type="GO" id="GO:0015628">
    <property type="term" value="P:protein secretion by the type II secretion system"/>
    <property type="evidence" value="ECO:0007669"/>
    <property type="project" value="TreeGrafter"/>
</dbReference>
<reference evidence="10 11" key="1">
    <citation type="submission" date="2017-09" db="EMBL/GenBank/DDBJ databases">
        <title>Depth-based differentiation of microbial function through sediment-hosted aquifers and enrichment of novel symbionts in the deep terrestrial subsurface.</title>
        <authorList>
            <person name="Probst A.J."/>
            <person name="Ladd B."/>
            <person name="Jarett J.K."/>
            <person name="Geller-Mcgrath D.E."/>
            <person name="Sieber C.M."/>
            <person name="Emerson J.B."/>
            <person name="Anantharaman K."/>
            <person name="Thomas B.C."/>
            <person name="Malmstrom R."/>
            <person name="Stieglmeier M."/>
            <person name="Klingl A."/>
            <person name="Woyke T."/>
            <person name="Ryan C.M."/>
            <person name="Banfield J.F."/>
        </authorList>
    </citation>
    <scope>NUCLEOTIDE SEQUENCE [LARGE SCALE GENOMIC DNA]</scope>
    <source>
        <strain evidence="10">CG10_big_fil_rev_8_21_14_0_10_42_12</strain>
    </source>
</reference>
<dbReference type="AlphaFoldDB" id="A0A2H0QX63"/>
<comment type="subcellular location">
    <subcellularLocation>
        <location evidence="1">Cell inner membrane</location>
        <topology evidence="1">Multi-pass membrane protein</topology>
    </subcellularLocation>
</comment>
<feature type="transmembrane region" description="Helical" evidence="8">
    <location>
        <begin position="224"/>
        <end position="243"/>
    </location>
</feature>
<evidence type="ECO:0000256" key="5">
    <source>
        <dbReference type="ARBA" id="ARBA00022692"/>
    </source>
</evidence>
<dbReference type="GO" id="GO:0005886">
    <property type="term" value="C:plasma membrane"/>
    <property type="evidence" value="ECO:0007669"/>
    <property type="project" value="UniProtKB-SubCell"/>
</dbReference>
<keyword evidence="5 8" id="KW-0812">Transmembrane</keyword>
<evidence type="ECO:0000313" key="10">
    <source>
        <dbReference type="EMBL" id="PIR38852.1"/>
    </source>
</evidence>
<evidence type="ECO:0000256" key="3">
    <source>
        <dbReference type="ARBA" id="ARBA00022475"/>
    </source>
</evidence>
<sequence>MIFSYKAIDKAAGDTRKEGTIDAVNMDVAISSLQKRNLLVLSIDPIEDSKPFWENMTLFSGKPKSKDIVILSRQLATLFEAQVSALRIFRLMSLEAEKPAVRKILSEVADDIQGGDTISQAMSRHPEVFSDFYVNMVRAGEESGKLDETFLFLADYLDRTYEITSKAKSAFVYPAFVVTTFIGVMILMFTVIIPKIAVMLNEAGQDIPIYTKIVLGISNGLLNYGLYILVALIIGGFFFVRYVRTPGGAYAFDQFKLSVPYVGDLYRKIYLARIADNMNTMLTSGIPMIRILEITAAVVDNKVYQAILENIIEDVRSGSTISDAASKYKEIPGIMVQMMRVGEESGELGKILKTLARFYQREVNQAVDNLVSLIEPIMIVALGAGVGILLAAVLMPIYNIASAT</sequence>
<dbReference type="PANTHER" id="PTHR30012:SF0">
    <property type="entry name" value="TYPE II SECRETION SYSTEM PROTEIN F-RELATED"/>
    <property type="match status" value="1"/>
</dbReference>
<feature type="transmembrane region" description="Helical" evidence="8">
    <location>
        <begin position="171"/>
        <end position="193"/>
    </location>
</feature>
<evidence type="ECO:0000256" key="7">
    <source>
        <dbReference type="ARBA" id="ARBA00023136"/>
    </source>
</evidence>
<name>A0A2H0QX63_9BACT</name>
<evidence type="ECO:0000259" key="9">
    <source>
        <dbReference type="Pfam" id="PF00482"/>
    </source>
</evidence>
<dbReference type="EMBL" id="PCXL01000006">
    <property type="protein sequence ID" value="PIR38852.1"/>
    <property type="molecule type" value="Genomic_DNA"/>
</dbReference>
<dbReference type="InterPro" id="IPR003004">
    <property type="entry name" value="GspF/PilC"/>
</dbReference>
<feature type="domain" description="Type II secretion system protein GspF" evidence="9">
    <location>
        <begin position="72"/>
        <end position="194"/>
    </location>
</feature>
<dbReference type="PRINTS" id="PR00812">
    <property type="entry name" value="BCTERIALGSPF"/>
</dbReference>
<accession>A0A2H0QX63</accession>
<dbReference type="InterPro" id="IPR018076">
    <property type="entry name" value="T2SS_GspF_dom"/>
</dbReference>
<evidence type="ECO:0000313" key="11">
    <source>
        <dbReference type="Proteomes" id="UP000231333"/>
    </source>
</evidence>
<gene>
    <name evidence="10" type="ORF">COV34_00220</name>
</gene>
<proteinExistence type="inferred from homology"/>
<feature type="transmembrane region" description="Helical" evidence="8">
    <location>
        <begin position="377"/>
        <end position="398"/>
    </location>
</feature>
<feature type="domain" description="Type II secretion system protein GspF" evidence="9">
    <location>
        <begin position="275"/>
        <end position="396"/>
    </location>
</feature>
<organism evidence="10 11">
    <name type="scientific">Candidatus Zambryskibacteria bacterium CG10_big_fil_rev_8_21_14_0_10_42_12</name>
    <dbReference type="NCBI Taxonomy" id="1975115"/>
    <lineage>
        <taxon>Bacteria</taxon>
        <taxon>Candidatus Zambryskiibacteriota</taxon>
    </lineage>
</organism>
<evidence type="ECO:0000256" key="8">
    <source>
        <dbReference type="SAM" id="Phobius"/>
    </source>
</evidence>
<evidence type="ECO:0000256" key="4">
    <source>
        <dbReference type="ARBA" id="ARBA00022519"/>
    </source>
</evidence>
<protein>
    <recommendedName>
        <fullName evidence="9">Type II secretion system protein GspF domain-containing protein</fullName>
    </recommendedName>
</protein>
<dbReference type="FunFam" id="1.20.81.30:FF:000001">
    <property type="entry name" value="Type II secretion system protein F"/>
    <property type="match status" value="2"/>
</dbReference>
<evidence type="ECO:0000256" key="2">
    <source>
        <dbReference type="ARBA" id="ARBA00005745"/>
    </source>
</evidence>
<dbReference type="PANTHER" id="PTHR30012">
    <property type="entry name" value="GENERAL SECRETION PATHWAY PROTEIN"/>
    <property type="match status" value="1"/>
</dbReference>
<evidence type="ECO:0000256" key="6">
    <source>
        <dbReference type="ARBA" id="ARBA00022989"/>
    </source>
</evidence>
<keyword evidence="4" id="KW-0997">Cell inner membrane</keyword>
<dbReference type="Pfam" id="PF00482">
    <property type="entry name" value="T2SSF"/>
    <property type="match status" value="2"/>
</dbReference>
<dbReference type="InterPro" id="IPR042094">
    <property type="entry name" value="T2SS_GspF_sf"/>
</dbReference>
<keyword evidence="3" id="KW-1003">Cell membrane</keyword>
<evidence type="ECO:0000256" key="1">
    <source>
        <dbReference type="ARBA" id="ARBA00004429"/>
    </source>
</evidence>
<keyword evidence="7 8" id="KW-0472">Membrane</keyword>
<comment type="similarity">
    <text evidence="2">Belongs to the GSP F family.</text>
</comment>
<comment type="caution">
    <text evidence="10">The sequence shown here is derived from an EMBL/GenBank/DDBJ whole genome shotgun (WGS) entry which is preliminary data.</text>
</comment>
<keyword evidence="6 8" id="KW-1133">Transmembrane helix</keyword>
<dbReference type="Gene3D" id="1.20.81.30">
    <property type="entry name" value="Type II secretion system (T2SS), domain F"/>
    <property type="match status" value="2"/>
</dbReference>
<dbReference type="Proteomes" id="UP000231333">
    <property type="component" value="Unassembled WGS sequence"/>
</dbReference>